<dbReference type="EMBL" id="JASJEX010000003">
    <property type="protein sequence ID" value="MDJ1129765.1"/>
    <property type="molecule type" value="Genomic_DNA"/>
</dbReference>
<dbReference type="Proteomes" id="UP001431693">
    <property type="component" value="Unassembled WGS sequence"/>
</dbReference>
<protein>
    <recommendedName>
        <fullName evidence="4">Aminopeptidase</fullName>
    </recommendedName>
</protein>
<dbReference type="InterPro" id="IPR004134">
    <property type="entry name" value="Peptidase_C1B"/>
</dbReference>
<keyword evidence="1 4" id="KW-0645">Protease</keyword>
<dbReference type="PANTHER" id="PTHR10363">
    <property type="entry name" value="BLEOMYCIN HYDROLASE"/>
    <property type="match status" value="1"/>
</dbReference>
<dbReference type="InterPro" id="IPR025660">
    <property type="entry name" value="Pept_his_AS"/>
</dbReference>
<evidence type="ECO:0000313" key="6">
    <source>
        <dbReference type="Proteomes" id="UP001431693"/>
    </source>
</evidence>
<sequence length="447" mass="51016">MELTKQMLATYSEQYRDAAAQHISENAVKNNGIKAAAQSEGYNSQNLQPAFSIDVDDEAVANQLQAGFCWDFAGNNFLRWHMEKNLDLKHGSFQLSQLWIAFWDKLEKSNAFLERMVEYAGDPMDDRRIAWLLQNPQQDGGDWDPFCALVDKYGVVPLESMPFTEPAKNTAEVNAALNRLLRQDALELRTMANDGKGPKALDDRRAEMMSEVYRMLCISFGEPPTKVDFEYRDAKKNYHRDAGLTPQEFYKKYLSPSVNLADYVSVVNCPTDDTPYNQVYGLELAEQMIGGRQIRYLNVDIDALKGLIIDQLKGGEPVWFACNVVPDSNFVSGVLSEKLYDFEQLFGITWTQDKTEQFLYLQNAMDHAMMIAGVDIVEGKPVRWKIENSWGTKNNGKPTGHDGYFLADDDWFSMFLWEAAINKKYLDEDQKKALEGDVTMLPYYSQL</sequence>
<proteinExistence type="inferred from homology"/>
<dbReference type="InterPro" id="IPR038765">
    <property type="entry name" value="Papain-like_cys_pep_sf"/>
</dbReference>
<dbReference type="SUPFAM" id="SSF54001">
    <property type="entry name" value="Cysteine proteinases"/>
    <property type="match status" value="1"/>
</dbReference>
<name>A0ABT6ZL51_9ACTN</name>
<comment type="caution">
    <text evidence="5">The sequence shown here is derived from an EMBL/GenBank/DDBJ whole genome shotgun (WGS) entry which is preliminary data.</text>
</comment>
<evidence type="ECO:0000256" key="1">
    <source>
        <dbReference type="ARBA" id="ARBA00022670"/>
    </source>
</evidence>
<dbReference type="CDD" id="cd00585">
    <property type="entry name" value="Peptidase_C1B"/>
    <property type="match status" value="1"/>
</dbReference>
<organism evidence="5 6">
    <name type="scientific">Kribbibacterium absianum</name>
    <dbReference type="NCBI Taxonomy" id="3044210"/>
    <lineage>
        <taxon>Bacteria</taxon>
        <taxon>Bacillati</taxon>
        <taxon>Actinomycetota</taxon>
        <taxon>Coriobacteriia</taxon>
        <taxon>Coriobacteriales</taxon>
        <taxon>Kribbibacteriaceae</taxon>
        <taxon>Kribbibacterium</taxon>
    </lineage>
</organism>
<keyword evidence="3 4" id="KW-0788">Thiol protease</keyword>
<comment type="similarity">
    <text evidence="4">Belongs to the peptidase C1 family.</text>
</comment>
<evidence type="ECO:0000256" key="2">
    <source>
        <dbReference type="ARBA" id="ARBA00022801"/>
    </source>
</evidence>
<reference evidence="5" key="1">
    <citation type="submission" date="2023-05" db="EMBL/GenBank/DDBJ databases">
        <title>[olsenella] sp. nov., isolated from a pig farm feces dump.</title>
        <authorList>
            <person name="Chang Y.-H."/>
        </authorList>
    </citation>
    <scope>NUCLEOTIDE SEQUENCE</scope>
    <source>
        <strain evidence="5">YH-ols2217</strain>
    </source>
</reference>
<dbReference type="RefSeq" id="WP_283712885.1">
    <property type="nucleotide sequence ID" value="NZ_JASJEW010000002.1"/>
</dbReference>
<evidence type="ECO:0000256" key="4">
    <source>
        <dbReference type="PIRNR" id="PIRNR005700"/>
    </source>
</evidence>
<dbReference type="PROSITE" id="PS00639">
    <property type="entry name" value="THIOL_PROTEASE_HIS"/>
    <property type="match status" value="1"/>
</dbReference>
<evidence type="ECO:0000256" key="3">
    <source>
        <dbReference type="ARBA" id="ARBA00022807"/>
    </source>
</evidence>
<evidence type="ECO:0000313" key="5">
    <source>
        <dbReference type="EMBL" id="MDJ1129765.1"/>
    </source>
</evidence>
<keyword evidence="4" id="KW-0031">Aminopeptidase</keyword>
<accession>A0ABT6ZL51</accession>
<dbReference type="Pfam" id="PF03051">
    <property type="entry name" value="Peptidase_C1_2"/>
    <property type="match status" value="1"/>
</dbReference>
<dbReference type="Gene3D" id="3.90.70.10">
    <property type="entry name" value="Cysteine proteinases"/>
    <property type="match status" value="1"/>
</dbReference>
<gene>
    <name evidence="5" type="ORF">QJ043_06710</name>
</gene>
<dbReference type="PANTHER" id="PTHR10363:SF2">
    <property type="entry name" value="BLEOMYCIN HYDROLASE"/>
    <property type="match status" value="1"/>
</dbReference>
<keyword evidence="2 4" id="KW-0378">Hydrolase</keyword>
<dbReference type="PIRSF" id="PIRSF005700">
    <property type="entry name" value="PepC"/>
    <property type="match status" value="1"/>
</dbReference>
<keyword evidence="6" id="KW-1185">Reference proteome</keyword>